<accession>A0A9P6DEX0</accession>
<protein>
    <submittedName>
        <fullName evidence="2">Uncharacterized protein</fullName>
    </submittedName>
</protein>
<sequence length="177" mass="19709">MSSTLISIFFFFTLNIYVPYHDACLSTSDLYFLSTNVVKFSITAQQPGSSVQMFKSQYTHTVHLSLKRSKLSNSEIGWGAHIRETNGNVVRGVYAIIYKAGQSKLQCSQAHGGKEEKGCQESPLCVMQGTNAEGTSIQGAQIINLEKLGETKLGWREVAMKARGHVQQWWHMAINSM</sequence>
<dbReference type="AlphaFoldDB" id="A0A9P6DEX0"/>
<name>A0A9P6DEX0_PLEER</name>
<feature type="chain" id="PRO_5040507987" evidence="1">
    <location>
        <begin position="24"/>
        <end position="177"/>
    </location>
</feature>
<keyword evidence="3" id="KW-1185">Reference proteome</keyword>
<reference evidence="2" key="1">
    <citation type="submission" date="2020-11" db="EMBL/GenBank/DDBJ databases">
        <authorList>
            <consortium name="DOE Joint Genome Institute"/>
            <person name="Ahrendt S."/>
            <person name="Riley R."/>
            <person name="Andreopoulos W."/>
            <person name="Labutti K."/>
            <person name="Pangilinan J."/>
            <person name="Ruiz-Duenas F.J."/>
            <person name="Barrasa J.M."/>
            <person name="Sanchez-Garcia M."/>
            <person name="Camarero S."/>
            <person name="Miyauchi S."/>
            <person name="Serrano A."/>
            <person name="Linde D."/>
            <person name="Babiker R."/>
            <person name="Drula E."/>
            <person name="Ayuso-Fernandez I."/>
            <person name="Pacheco R."/>
            <person name="Padilla G."/>
            <person name="Ferreira P."/>
            <person name="Barriuso J."/>
            <person name="Kellner H."/>
            <person name="Castanera R."/>
            <person name="Alfaro M."/>
            <person name="Ramirez L."/>
            <person name="Pisabarro A.G."/>
            <person name="Kuo A."/>
            <person name="Tritt A."/>
            <person name="Lipzen A."/>
            <person name="He G."/>
            <person name="Yan M."/>
            <person name="Ng V."/>
            <person name="Cullen D."/>
            <person name="Martin F."/>
            <person name="Rosso M.-N."/>
            <person name="Henrissat B."/>
            <person name="Hibbett D."/>
            <person name="Martinez A.T."/>
            <person name="Grigoriev I.V."/>
        </authorList>
    </citation>
    <scope>NUCLEOTIDE SEQUENCE</scope>
    <source>
        <strain evidence="2">ATCC 90797</strain>
    </source>
</reference>
<organism evidence="2 3">
    <name type="scientific">Pleurotus eryngii</name>
    <name type="common">Boletus of the steppes</name>
    <dbReference type="NCBI Taxonomy" id="5323"/>
    <lineage>
        <taxon>Eukaryota</taxon>
        <taxon>Fungi</taxon>
        <taxon>Dikarya</taxon>
        <taxon>Basidiomycota</taxon>
        <taxon>Agaricomycotina</taxon>
        <taxon>Agaricomycetes</taxon>
        <taxon>Agaricomycetidae</taxon>
        <taxon>Agaricales</taxon>
        <taxon>Pleurotineae</taxon>
        <taxon>Pleurotaceae</taxon>
        <taxon>Pleurotus</taxon>
    </lineage>
</organism>
<dbReference type="EMBL" id="MU154571">
    <property type="protein sequence ID" value="KAF9494574.1"/>
    <property type="molecule type" value="Genomic_DNA"/>
</dbReference>
<dbReference type="Proteomes" id="UP000807025">
    <property type="component" value="Unassembled WGS sequence"/>
</dbReference>
<keyword evidence="1" id="KW-0732">Signal</keyword>
<evidence type="ECO:0000313" key="2">
    <source>
        <dbReference type="EMBL" id="KAF9494574.1"/>
    </source>
</evidence>
<feature type="signal peptide" evidence="1">
    <location>
        <begin position="1"/>
        <end position="23"/>
    </location>
</feature>
<proteinExistence type="predicted"/>
<gene>
    <name evidence="2" type="ORF">BDN71DRAFT_1431651</name>
</gene>
<evidence type="ECO:0000313" key="3">
    <source>
        <dbReference type="Proteomes" id="UP000807025"/>
    </source>
</evidence>
<evidence type="ECO:0000256" key="1">
    <source>
        <dbReference type="SAM" id="SignalP"/>
    </source>
</evidence>
<comment type="caution">
    <text evidence="2">The sequence shown here is derived from an EMBL/GenBank/DDBJ whole genome shotgun (WGS) entry which is preliminary data.</text>
</comment>